<feature type="transmembrane region" description="Helical" evidence="9">
    <location>
        <begin position="54"/>
        <end position="71"/>
    </location>
</feature>
<evidence type="ECO:0000256" key="3">
    <source>
        <dbReference type="ARBA" id="ARBA00022475"/>
    </source>
</evidence>
<dbReference type="Pfam" id="PF00375">
    <property type="entry name" value="SDF"/>
    <property type="match status" value="1"/>
</dbReference>
<dbReference type="InterPro" id="IPR023025">
    <property type="entry name" value="Ser_Thr_transp_SstT"/>
</dbReference>
<comment type="function">
    <text evidence="9">Involved in the import of serine and threonine into the cell, with the concomitant import of sodium (symport system).</text>
</comment>
<feature type="transmembrane region" description="Helical" evidence="9">
    <location>
        <begin position="327"/>
        <end position="351"/>
    </location>
</feature>
<dbReference type="PANTHER" id="PTHR42865:SF8">
    <property type="entry name" value="SERINE_THREONINE TRANSPORTER SSTT"/>
    <property type="match status" value="1"/>
</dbReference>
<evidence type="ECO:0000256" key="9">
    <source>
        <dbReference type="HAMAP-Rule" id="MF_01582"/>
    </source>
</evidence>
<feature type="transmembrane region" description="Helical" evidence="9">
    <location>
        <begin position="147"/>
        <end position="165"/>
    </location>
</feature>
<evidence type="ECO:0000256" key="5">
    <source>
        <dbReference type="ARBA" id="ARBA00022847"/>
    </source>
</evidence>
<comment type="similarity">
    <text evidence="9">Belongs to the dicarboxylate/amino acid:cation symporter (DAACS) (TC 2.A.23) family.</text>
</comment>
<keyword evidence="11" id="KW-1185">Reference proteome</keyword>
<keyword evidence="5 9" id="KW-0769">Symport</keyword>
<feature type="transmembrane region" description="Helical" evidence="9">
    <location>
        <begin position="357"/>
        <end position="378"/>
    </location>
</feature>
<keyword evidence="6 9" id="KW-0029">Amino-acid transport</keyword>
<dbReference type="GO" id="GO:0015826">
    <property type="term" value="P:threonine transport"/>
    <property type="evidence" value="ECO:0007669"/>
    <property type="project" value="InterPro"/>
</dbReference>
<keyword evidence="2 9" id="KW-0813">Transport</keyword>
<dbReference type="Gene3D" id="1.10.3860.10">
    <property type="entry name" value="Sodium:dicarboxylate symporter"/>
    <property type="match status" value="1"/>
</dbReference>
<comment type="caution">
    <text evidence="10">The sequence shown here is derived from an EMBL/GenBank/DDBJ whole genome shotgun (WGS) entry which is preliminary data.</text>
</comment>
<dbReference type="PRINTS" id="PR00173">
    <property type="entry name" value="EDTRNSPORT"/>
</dbReference>
<dbReference type="HAMAP" id="MF_01582">
    <property type="entry name" value="Ser_Thr_transp_SstT"/>
    <property type="match status" value="1"/>
</dbReference>
<dbReference type="GO" id="GO:0005886">
    <property type="term" value="C:plasma membrane"/>
    <property type="evidence" value="ECO:0007669"/>
    <property type="project" value="UniProtKB-SubCell"/>
</dbReference>
<dbReference type="Proteomes" id="UP000286947">
    <property type="component" value="Unassembled WGS sequence"/>
</dbReference>
<feature type="transmembrane region" description="Helical" evidence="9">
    <location>
        <begin position="289"/>
        <end position="315"/>
    </location>
</feature>
<feature type="transmembrane region" description="Helical" evidence="9">
    <location>
        <begin position="12"/>
        <end position="34"/>
    </location>
</feature>
<evidence type="ECO:0000256" key="2">
    <source>
        <dbReference type="ARBA" id="ARBA00022448"/>
    </source>
</evidence>
<dbReference type="PANTHER" id="PTHR42865">
    <property type="entry name" value="PROTON/GLUTAMATE-ASPARTATE SYMPORTER"/>
    <property type="match status" value="1"/>
</dbReference>
<dbReference type="InterPro" id="IPR036458">
    <property type="entry name" value="Na:dicarbo_symporter_sf"/>
</dbReference>
<evidence type="ECO:0000256" key="4">
    <source>
        <dbReference type="ARBA" id="ARBA00022692"/>
    </source>
</evidence>
<protein>
    <recommendedName>
        <fullName evidence="9">Serine/threonine transporter SstT</fullName>
    </recommendedName>
    <alternativeName>
        <fullName evidence="9">Na(+)/serine-threonine symporter</fullName>
    </alternativeName>
</protein>
<keyword evidence="3 9" id="KW-1003">Cell membrane</keyword>
<dbReference type="AlphaFoldDB" id="A0A433SDV5"/>
<evidence type="ECO:0000313" key="10">
    <source>
        <dbReference type="EMBL" id="RUS66918.1"/>
    </source>
</evidence>
<evidence type="ECO:0000256" key="1">
    <source>
        <dbReference type="ARBA" id="ARBA00004141"/>
    </source>
</evidence>
<dbReference type="GO" id="GO:0005295">
    <property type="term" value="F:neutral L-amino acid:sodium symporter activity"/>
    <property type="evidence" value="ECO:0007669"/>
    <property type="project" value="TreeGrafter"/>
</dbReference>
<dbReference type="RefSeq" id="WP_126979909.1">
    <property type="nucleotide sequence ID" value="NZ_PQSP01000003.1"/>
</dbReference>
<sequence length="409" mass="42614">MYPQNSLIHWFNRVSLVTQILIGMILGAFLAYFAPSAAQSVSLLGDIFVKALRSVAPILVLLLVTSSIANHEQGRKSNMGPLIGLYIIGTFSAALIAVIASFLFPTRLGRLEGTETVSAPGGIGEVLVTLLNNMFDNPVSALVNANYIGLIVWGVGLGIALRHAAPATKGLIRDLALAITFIVKIVIRFAPIGIFGLVAATLSGKEGFHEIGNYARLLTVLVGCMAIVALVVNPLIVFLVARRNPFPLVFTALRESGIPAFFTRSSAANIPVNMELCKKLGFNEETYSVAVPLGATINMAGAAVTITVLTLAAAFTLNVQVDMMTALLLSVVAAICACGASGIAGGSLLLIPVACSLFGISNETAALVIAIGFSISIIQDSVETALNSSTDVVFIGAVDMAEKAKAAKA</sequence>
<dbReference type="EMBL" id="PQSP01000003">
    <property type="protein sequence ID" value="RUS66918.1"/>
    <property type="molecule type" value="Genomic_DNA"/>
</dbReference>
<name>A0A433SDV5_9BURK</name>
<dbReference type="InterPro" id="IPR001991">
    <property type="entry name" value="Na-dicarboxylate_symporter"/>
</dbReference>
<keyword evidence="7 9" id="KW-1133">Transmembrane helix</keyword>
<feature type="transmembrane region" description="Helical" evidence="9">
    <location>
        <begin position="83"/>
        <end position="104"/>
    </location>
</feature>
<feature type="transmembrane region" description="Helical" evidence="9">
    <location>
        <begin position="177"/>
        <end position="202"/>
    </location>
</feature>
<feature type="transmembrane region" description="Helical" evidence="9">
    <location>
        <begin position="214"/>
        <end position="241"/>
    </location>
</feature>
<evidence type="ECO:0000256" key="7">
    <source>
        <dbReference type="ARBA" id="ARBA00022989"/>
    </source>
</evidence>
<dbReference type="NCBIfam" id="NF010151">
    <property type="entry name" value="PRK13628.1"/>
    <property type="match status" value="1"/>
</dbReference>
<comment type="catalytic activity">
    <reaction evidence="9">
        <text>L-serine(in) + Na(+)(in) = L-serine(out) + Na(+)(out)</text>
        <dbReference type="Rhea" id="RHEA:29575"/>
        <dbReference type="ChEBI" id="CHEBI:29101"/>
        <dbReference type="ChEBI" id="CHEBI:33384"/>
    </reaction>
</comment>
<dbReference type="GO" id="GO:0032329">
    <property type="term" value="P:serine transport"/>
    <property type="evidence" value="ECO:0007669"/>
    <property type="project" value="InterPro"/>
</dbReference>
<keyword evidence="8 9" id="KW-0472">Membrane</keyword>
<accession>A0A433SDV5</accession>
<dbReference type="OrthoDB" id="9768885at2"/>
<keyword evidence="4 9" id="KW-0812">Transmembrane</keyword>
<dbReference type="SUPFAM" id="SSF118215">
    <property type="entry name" value="Proton glutamate symport protein"/>
    <property type="match status" value="1"/>
</dbReference>
<organism evidence="10 11">
    <name type="scientific">Saezia sanguinis</name>
    <dbReference type="NCBI Taxonomy" id="1965230"/>
    <lineage>
        <taxon>Bacteria</taxon>
        <taxon>Pseudomonadati</taxon>
        <taxon>Pseudomonadota</taxon>
        <taxon>Betaproteobacteria</taxon>
        <taxon>Burkholderiales</taxon>
        <taxon>Saeziaceae</taxon>
        <taxon>Saezia</taxon>
    </lineage>
</organism>
<comment type="subcellular location">
    <subcellularLocation>
        <location evidence="9">Cell membrane</location>
        <topology evidence="9">Multi-pass membrane protein</topology>
    </subcellularLocation>
    <subcellularLocation>
        <location evidence="1">Membrane</location>
        <topology evidence="1">Multi-pass membrane protein</topology>
    </subcellularLocation>
</comment>
<proteinExistence type="inferred from homology"/>
<gene>
    <name evidence="9 10" type="primary">sstT</name>
    <name evidence="10" type="ORF">CUZ56_01713</name>
</gene>
<evidence type="ECO:0000256" key="8">
    <source>
        <dbReference type="ARBA" id="ARBA00023136"/>
    </source>
</evidence>
<comment type="catalytic activity">
    <reaction evidence="9">
        <text>L-threonine(in) + Na(+)(in) = L-threonine(out) + Na(+)(out)</text>
        <dbReference type="Rhea" id="RHEA:69999"/>
        <dbReference type="ChEBI" id="CHEBI:29101"/>
        <dbReference type="ChEBI" id="CHEBI:57926"/>
    </reaction>
</comment>
<reference evidence="10 11" key="1">
    <citation type="submission" date="2018-01" db="EMBL/GenBank/DDBJ databases">
        <title>Saezia sanguinis gen. nov., sp. nov., in the order Burkholderiales isolated from human blood.</title>
        <authorList>
            <person name="Medina-Pascual M.J."/>
            <person name="Valdezate S."/>
            <person name="Monzon S."/>
            <person name="Cuesta I."/>
            <person name="Carrasco G."/>
            <person name="Villalon P."/>
            <person name="Saez-Nieto J.A."/>
        </authorList>
    </citation>
    <scope>NUCLEOTIDE SEQUENCE [LARGE SCALE GENOMIC DNA]</scope>
    <source>
        <strain evidence="10 11">CNM695-12</strain>
    </source>
</reference>
<evidence type="ECO:0000256" key="6">
    <source>
        <dbReference type="ARBA" id="ARBA00022970"/>
    </source>
</evidence>
<dbReference type="FunFam" id="1.10.3860.10:FF:000003">
    <property type="entry name" value="Serine/threonine transporter sstT"/>
    <property type="match status" value="1"/>
</dbReference>
<evidence type="ECO:0000313" key="11">
    <source>
        <dbReference type="Proteomes" id="UP000286947"/>
    </source>
</evidence>